<dbReference type="NCBIfam" id="TIGR02293">
    <property type="entry name" value="TAS_TIGR02293"/>
    <property type="match status" value="1"/>
</dbReference>
<dbReference type="Pfam" id="PF20432">
    <property type="entry name" value="Xre-like-HTH"/>
    <property type="match status" value="1"/>
</dbReference>
<dbReference type="AlphaFoldDB" id="A0A1H1XHE3"/>
<protein>
    <submittedName>
        <fullName evidence="3">Putative toxin-antitoxin system antitoxin component, TIGR02293 family</fullName>
    </submittedName>
</protein>
<feature type="domain" description="Antitoxin Xre-like helix-turn-helix" evidence="2">
    <location>
        <begin position="32"/>
        <end position="91"/>
    </location>
</feature>
<dbReference type="Pfam" id="PF09722">
    <property type="entry name" value="Xre_MbcA_ParS_C"/>
    <property type="match status" value="1"/>
</dbReference>
<dbReference type="EMBL" id="LT629748">
    <property type="protein sequence ID" value="SDT08229.1"/>
    <property type="molecule type" value="Genomic_DNA"/>
</dbReference>
<reference evidence="4" key="1">
    <citation type="submission" date="2016-10" db="EMBL/GenBank/DDBJ databases">
        <authorList>
            <person name="Varghese N."/>
            <person name="Submissions S."/>
        </authorList>
    </citation>
    <scope>NUCLEOTIDE SEQUENCE [LARGE SCALE GENOMIC DNA]</scope>
    <source>
        <strain evidence="4">2SM5</strain>
    </source>
</reference>
<dbReference type="STRING" id="797277.SAMN05216198_3612"/>
<evidence type="ECO:0000313" key="4">
    <source>
        <dbReference type="Proteomes" id="UP000243426"/>
    </source>
</evidence>
<evidence type="ECO:0000259" key="2">
    <source>
        <dbReference type="Pfam" id="PF20432"/>
    </source>
</evidence>
<sequence length="150" mass="16721">MTSPVFKTYEPPQTSEKTVWYQIGLPSRGQALYQIVQEGVPYTTYTKLVELSGADVKKLSEMLAIPLTTVNRRAKSGRFSTHESDRIVQFVEVYEAAVRLFEGDREAARQWMKSPIKGLGGKAPMEMLSTGVELDAVIDMIGRLEHGIVA</sequence>
<keyword evidence="4" id="KW-1185">Reference proteome</keyword>
<dbReference type="Proteomes" id="UP000243426">
    <property type="component" value="Chromosome I"/>
</dbReference>
<name>A0A1H1XHE3_9GAMM</name>
<accession>A0A1H1XHE3</accession>
<dbReference type="GO" id="GO:0003677">
    <property type="term" value="F:DNA binding"/>
    <property type="evidence" value="ECO:0007669"/>
    <property type="project" value="InterPro"/>
</dbReference>
<dbReference type="OrthoDB" id="8595277at2"/>
<dbReference type="RefSeq" id="WP_090275611.1">
    <property type="nucleotide sequence ID" value="NZ_LT629748.1"/>
</dbReference>
<dbReference type="InterPro" id="IPR011979">
    <property type="entry name" value="Antitox_Xre"/>
</dbReference>
<proteinExistence type="predicted"/>
<evidence type="ECO:0000313" key="3">
    <source>
        <dbReference type="EMBL" id="SDT08229.1"/>
    </source>
</evidence>
<dbReference type="InterPro" id="IPR046847">
    <property type="entry name" value="Xre-like_HTH"/>
</dbReference>
<evidence type="ECO:0000259" key="1">
    <source>
        <dbReference type="Pfam" id="PF09722"/>
    </source>
</evidence>
<organism evidence="3 4">
    <name type="scientific">Halopseudomonas litoralis</name>
    <dbReference type="NCBI Taxonomy" id="797277"/>
    <lineage>
        <taxon>Bacteria</taxon>
        <taxon>Pseudomonadati</taxon>
        <taxon>Pseudomonadota</taxon>
        <taxon>Gammaproteobacteria</taxon>
        <taxon>Pseudomonadales</taxon>
        <taxon>Pseudomonadaceae</taxon>
        <taxon>Halopseudomonas</taxon>
    </lineage>
</organism>
<feature type="domain" description="Antitoxin Xre/MbcA/ParS-like toxin-binding" evidence="1">
    <location>
        <begin position="96"/>
        <end position="147"/>
    </location>
</feature>
<gene>
    <name evidence="3" type="ORF">SAMN05216198_3612</name>
</gene>
<dbReference type="InterPro" id="IPR024467">
    <property type="entry name" value="Xre/MbcA/ParS-like_toxin-bd"/>
</dbReference>